<feature type="transmembrane region" description="Helical" evidence="1">
    <location>
        <begin position="40"/>
        <end position="61"/>
    </location>
</feature>
<evidence type="ECO:0000256" key="1">
    <source>
        <dbReference type="SAM" id="Phobius"/>
    </source>
</evidence>
<keyword evidence="1" id="KW-1133">Transmembrane helix</keyword>
<name>A0ABT9EGR4_9SPHN</name>
<protein>
    <submittedName>
        <fullName evidence="2">Uncharacterized protein</fullName>
    </submittedName>
</protein>
<organism evidence="2 3">
    <name type="scientific">Sphingomonas aurea</name>
    <dbReference type="NCBI Taxonomy" id="3063994"/>
    <lineage>
        <taxon>Bacteria</taxon>
        <taxon>Pseudomonadati</taxon>
        <taxon>Pseudomonadota</taxon>
        <taxon>Alphaproteobacteria</taxon>
        <taxon>Sphingomonadales</taxon>
        <taxon>Sphingomonadaceae</taxon>
        <taxon>Sphingomonas</taxon>
    </lineage>
</organism>
<sequence length="179" mass="19178">MTGPPTGGPVGVMAHVLFFYALLLLATGTAFRFGGGPERAVATILLAATAATWAVAIAGRGYYDRQFHGGLELGILAVDAALVVALTGVALLADRFWPLWMTAIHAFGLIGHVAKALAPDILPNVYQAAHGFSAYPGLILLIVATHWHRRRMREEGGDRSWSISWPSPTRRWPANARIG</sequence>
<dbReference type="EMBL" id="JAUUDS010000001">
    <property type="protein sequence ID" value="MDP1025966.1"/>
    <property type="molecule type" value="Genomic_DNA"/>
</dbReference>
<keyword evidence="3" id="KW-1185">Reference proteome</keyword>
<evidence type="ECO:0000313" key="3">
    <source>
        <dbReference type="Proteomes" id="UP001230685"/>
    </source>
</evidence>
<evidence type="ECO:0000313" key="2">
    <source>
        <dbReference type="EMBL" id="MDP1025966.1"/>
    </source>
</evidence>
<feature type="transmembrane region" description="Helical" evidence="1">
    <location>
        <begin position="73"/>
        <end position="92"/>
    </location>
</feature>
<keyword evidence="1" id="KW-0472">Membrane</keyword>
<feature type="transmembrane region" description="Helical" evidence="1">
    <location>
        <begin position="12"/>
        <end position="33"/>
    </location>
</feature>
<reference evidence="2 3" key="1">
    <citation type="submission" date="2023-07" db="EMBL/GenBank/DDBJ databases">
        <authorList>
            <person name="Kim M.K."/>
        </authorList>
    </citation>
    <scope>NUCLEOTIDE SEQUENCE [LARGE SCALE GENOMIC DNA]</scope>
    <source>
        <strain evidence="2 3">KR1UV-12</strain>
    </source>
</reference>
<feature type="transmembrane region" description="Helical" evidence="1">
    <location>
        <begin position="124"/>
        <end position="144"/>
    </location>
</feature>
<keyword evidence="1" id="KW-0812">Transmembrane</keyword>
<dbReference type="Proteomes" id="UP001230685">
    <property type="component" value="Unassembled WGS sequence"/>
</dbReference>
<accession>A0ABT9EGR4</accession>
<dbReference type="RefSeq" id="WP_305171541.1">
    <property type="nucleotide sequence ID" value="NZ_JAUUDS010000001.1"/>
</dbReference>
<proteinExistence type="predicted"/>
<gene>
    <name evidence="2" type="ORF">Q5H91_01965</name>
</gene>
<comment type="caution">
    <text evidence="2">The sequence shown here is derived from an EMBL/GenBank/DDBJ whole genome shotgun (WGS) entry which is preliminary data.</text>
</comment>